<dbReference type="EMBL" id="MDKE01000066">
    <property type="protein sequence ID" value="OIN04746.1"/>
    <property type="molecule type" value="Genomic_DNA"/>
</dbReference>
<sequence>MSWTLEQLHGLLANHEGWQSKLENDSLLITNAEGLEAYLAVAGEQIIVETLLFPATQVTDSAVLNDTILRTHQLFPLTTVGISNISGDDYYIAFGSLSAGSKEESVMIEVETLFRNTEAFLDLYQDQLQGVTA</sequence>
<gene>
    <name evidence="1" type="ORF">BFR47_05435</name>
</gene>
<accession>A0A1J4QC46</accession>
<organism evidence="1 2">
    <name type="scientific">Oceanisphaera psychrotolerans</name>
    <dbReference type="NCBI Taxonomy" id="1414654"/>
    <lineage>
        <taxon>Bacteria</taxon>
        <taxon>Pseudomonadati</taxon>
        <taxon>Pseudomonadota</taxon>
        <taxon>Gammaproteobacteria</taxon>
        <taxon>Aeromonadales</taxon>
        <taxon>Aeromonadaceae</taxon>
        <taxon>Oceanisphaera</taxon>
    </lineage>
</organism>
<reference evidence="1 2" key="1">
    <citation type="submission" date="2016-07" db="EMBL/GenBank/DDBJ databases">
        <title>Draft Genome Sequence of Oceanisphaera psychrotolerans, isolated from coastal sediment samples.</title>
        <authorList>
            <person name="Zhuo S."/>
            <person name="Ruan Z."/>
        </authorList>
    </citation>
    <scope>NUCLEOTIDE SEQUENCE [LARGE SCALE GENOMIC DNA]</scope>
    <source>
        <strain evidence="1 2">LAM-WHM-ZC</strain>
    </source>
</reference>
<evidence type="ECO:0000313" key="2">
    <source>
        <dbReference type="Proteomes" id="UP000243073"/>
    </source>
</evidence>
<dbReference type="Pfam" id="PF09938">
    <property type="entry name" value="DUF2170"/>
    <property type="match status" value="1"/>
</dbReference>
<name>A0A1J4QC46_9GAMM</name>
<proteinExistence type="predicted"/>
<dbReference type="STRING" id="1414654.BFR47_05435"/>
<dbReference type="InterPro" id="IPR019231">
    <property type="entry name" value="DUF2170"/>
</dbReference>
<evidence type="ECO:0000313" key="1">
    <source>
        <dbReference type="EMBL" id="OIN04746.1"/>
    </source>
</evidence>
<dbReference type="AlphaFoldDB" id="A0A1J4QC46"/>
<dbReference type="RefSeq" id="WP_071473841.1">
    <property type="nucleotide sequence ID" value="NZ_MDKE01000066.1"/>
</dbReference>
<protein>
    <submittedName>
        <fullName evidence="1">Cytoplasmic protein</fullName>
    </submittedName>
</protein>
<dbReference type="Proteomes" id="UP000243073">
    <property type="component" value="Unassembled WGS sequence"/>
</dbReference>
<comment type="caution">
    <text evidence="1">The sequence shown here is derived from an EMBL/GenBank/DDBJ whole genome shotgun (WGS) entry which is preliminary data.</text>
</comment>
<dbReference type="OrthoDB" id="7677665at2"/>
<keyword evidence="2" id="KW-1185">Reference proteome</keyword>